<protein>
    <submittedName>
        <fullName evidence="1">Uncharacterized protein</fullName>
    </submittedName>
</protein>
<keyword evidence="2" id="KW-1185">Reference proteome</keyword>
<evidence type="ECO:0000313" key="1">
    <source>
        <dbReference type="Ensembl" id="ENSMUNP00000027459.1"/>
    </source>
</evidence>
<evidence type="ECO:0000313" key="2">
    <source>
        <dbReference type="Proteomes" id="UP000694405"/>
    </source>
</evidence>
<proteinExistence type="predicted"/>
<organism evidence="1 2">
    <name type="scientific">Melopsittacus undulatus</name>
    <name type="common">Budgerigar</name>
    <name type="synonym">Psittacus undulatus</name>
    <dbReference type="NCBI Taxonomy" id="13146"/>
    <lineage>
        <taxon>Eukaryota</taxon>
        <taxon>Metazoa</taxon>
        <taxon>Chordata</taxon>
        <taxon>Craniata</taxon>
        <taxon>Vertebrata</taxon>
        <taxon>Euteleostomi</taxon>
        <taxon>Archelosauria</taxon>
        <taxon>Archosauria</taxon>
        <taxon>Dinosauria</taxon>
        <taxon>Saurischia</taxon>
        <taxon>Theropoda</taxon>
        <taxon>Coelurosauria</taxon>
        <taxon>Aves</taxon>
        <taxon>Neognathae</taxon>
        <taxon>Neoaves</taxon>
        <taxon>Telluraves</taxon>
        <taxon>Australaves</taxon>
        <taxon>Psittaciformes</taxon>
        <taxon>Psittaculidae</taxon>
        <taxon>Melopsittacus</taxon>
    </lineage>
</organism>
<reference evidence="1" key="3">
    <citation type="submission" date="2025-09" db="UniProtKB">
        <authorList>
            <consortium name="Ensembl"/>
        </authorList>
    </citation>
    <scope>IDENTIFICATION</scope>
</reference>
<reference evidence="1" key="1">
    <citation type="submission" date="2020-03" db="EMBL/GenBank/DDBJ databases">
        <title>Melopsittacus undulatus (budgerigar) genome, bMelUnd1, maternal haplotype with Z.</title>
        <authorList>
            <person name="Gedman G."/>
            <person name="Mountcastle J."/>
            <person name="Haase B."/>
            <person name="Formenti G."/>
            <person name="Wright T."/>
            <person name="Apodaca J."/>
            <person name="Pelan S."/>
            <person name="Chow W."/>
            <person name="Rhie A."/>
            <person name="Howe K."/>
            <person name="Fedrigo O."/>
            <person name="Jarvis E.D."/>
        </authorList>
    </citation>
    <scope>NUCLEOTIDE SEQUENCE [LARGE SCALE GENOMIC DNA]</scope>
</reference>
<accession>A0A8V5GMW6</accession>
<reference evidence="1" key="2">
    <citation type="submission" date="2025-08" db="UniProtKB">
        <authorList>
            <consortium name="Ensembl"/>
        </authorList>
    </citation>
    <scope>IDENTIFICATION</scope>
</reference>
<dbReference type="Proteomes" id="UP000694405">
    <property type="component" value="Unassembled WGS sequence"/>
</dbReference>
<sequence>MAAKGGRTGLLDKWKIDDKPVKIDKWDGSAVKNSLDDSAKKVTPDHGIMECSGLERPIRSSSSNPCHRQGPLPLEQLLQAPVSNLALSTARDGAATASLGTLCQRLSTLPGNSFCLISNLNFPCFSLTPSPLVLSLQSLMKSPSPASL</sequence>
<dbReference type="AlphaFoldDB" id="A0A8V5GMW6"/>
<dbReference type="Ensembl" id="ENSMUNT00000033831.1">
    <property type="protein sequence ID" value="ENSMUNP00000027459.1"/>
    <property type="gene ID" value="ENSMUNG00000019943.1"/>
</dbReference>
<name>A0A8V5GMW6_MELUD</name>